<dbReference type="PANTHER" id="PTHR19303">
    <property type="entry name" value="TRANSPOSON"/>
    <property type="match status" value="1"/>
</dbReference>
<organism evidence="4 5">
    <name type="scientific">Scytalidium lignicola</name>
    <name type="common">Hyphomycete</name>
    <dbReference type="NCBI Taxonomy" id="5539"/>
    <lineage>
        <taxon>Eukaryota</taxon>
        <taxon>Fungi</taxon>
        <taxon>Dikarya</taxon>
        <taxon>Ascomycota</taxon>
        <taxon>Pezizomycotina</taxon>
        <taxon>Leotiomycetes</taxon>
        <taxon>Leotiomycetes incertae sedis</taxon>
        <taxon>Scytalidium</taxon>
    </lineage>
</organism>
<protein>
    <recommendedName>
        <fullName evidence="3">HTH CENPB-type domain-containing protein</fullName>
    </recommendedName>
</protein>
<dbReference type="InterPro" id="IPR004875">
    <property type="entry name" value="DDE_SF_endonuclease_dom"/>
</dbReference>
<feature type="region of interest" description="Disordered" evidence="2">
    <location>
        <begin position="386"/>
        <end position="412"/>
    </location>
</feature>
<sequence>MANILIAERGEPSPHPVGKNWFGDFLKRHPELTTKYIRRYNYKRAKCKDPKLIQEWFDNVIAMKAQYGILDEDTYNFDKTGFTMGIIAFTKVVTSSDYYGKPSLLEPGNKEIAVNDNGWTNNAIGLDWLQKTFDPFSKAKLKGQYHMLVLDGHGSHVAPEFDRYCIQNNIITVCIPAHSSYILQPLDISCFAVLKHAYGGLVERKIRLDIQHIDKFDFLEMYPIVQQETFKSNNICQGFAVTRLVPYNLEYVMSKLQLEVEEISTSPRSSHSNSEALWIPKTLHNSIQLQKQYEAIESRLRQYRSPSTPTRIAFAQLLKGCQMTMHNVIFLTKERDDLKAINQSIQRKVKRSRKQITHKSSLTAQEAQEIAQSSTIAQEVVEVANPEGTTQTLPAPQRRPPKCSGIPSRQENISPDLKESVKQTWIAENHIDRLEKLVHQLPMSISEEHQPADIGFGPGISAELANAARDEVLAATSIGGAVITFYGDKSEISRILGISTSEVQRRFQGARPGIFNPLSGMTVTSGRTDLVYTVLALGDLSYDNGLPALGSSKKKYELKSGQALHFMGDLEQSYSSTGGGTLIWFQWSNLQ</sequence>
<keyword evidence="5" id="KW-1185">Reference proteome</keyword>
<dbReference type="Proteomes" id="UP000258309">
    <property type="component" value="Unassembled WGS sequence"/>
</dbReference>
<reference evidence="4 5" key="1">
    <citation type="submission" date="2018-05" db="EMBL/GenBank/DDBJ databases">
        <title>Draft genome sequence of Scytalidium lignicola DSM 105466, a ubiquitous saprotrophic fungus.</title>
        <authorList>
            <person name="Buettner E."/>
            <person name="Gebauer A.M."/>
            <person name="Hofrichter M."/>
            <person name="Liers C."/>
            <person name="Kellner H."/>
        </authorList>
    </citation>
    <scope>NUCLEOTIDE SEQUENCE [LARGE SCALE GENOMIC DNA]</scope>
    <source>
        <strain evidence="4 5">DSM 105466</strain>
    </source>
</reference>
<proteinExistence type="predicted"/>
<dbReference type="STRING" id="5539.A0A3E2GZN8"/>
<dbReference type="Pfam" id="PF03184">
    <property type="entry name" value="DDE_1"/>
    <property type="match status" value="1"/>
</dbReference>
<dbReference type="AlphaFoldDB" id="A0A3E2GZN8"/>
<keyword evidence="1" id="KW-0238">DNA-binding</keyword>
<evidence type="ECO:0000313" key="4">
    <source>
        <dbReference type="EMBL" id="RFU26589.1"/>
    </source>
</evidence>
<dbReference type="InterPro" id="IPR006600">
    <property type="entry name" value="HTH_CenpB_DNA-bd_dom"/>
</dbReference>
<evidence type="ECO:0000256" key="2">
    <source>
        <dbReference type="SAM" id="MobiDB-lite"/>
    </source>
</evidence>
<dbReference type="EMBL" id="NCSJ02000253">
    <property type="protein sequence ID" value="RFU26589.1"/>
    <property type="molecule type" value="Genomic_DNA"/>
</dbReference>
<evidence type="ECO:0000259" key="3">
    <source>
        <dbReference type="PROSITE" id="PS51253"/>
    </source>
</evidence>
<accession>A0A3E2GZN8</accession>
<dbReference type="GO" id="GO:0005634">
    <property type="term" value="C:nucleus"/>
    <property type="evidence" value="ECO:0007669"/>
    <property type="project" value="TreeGrafter"/>
</dbReference>
<dbReference type="InterPro" id="IPR050863">
    <property type="entry name" value="CenT-Element_Derived"/>
</dbReference>
<comment type="caution">
    <text evidence="4">The sequence shown here is derived from an EMBL/GenBank/DDBJ whole genome shotgun (WGS) entry which is preliminary data.</text>
</comment>
<dbReference type="OrthoDB" id="5420958at2759"/>
<feature type="non-terminal residue" evidence="4">
    <location>
        <position position="1"/>
    </location>
</feature>
<dbReference type="GO" id="GO:0003677">
    <property type="term" value="F:DNA binding"/>
    <property type="evidence" value="ECO:0007669"/>
    <property type="project" value="UniProtKB-KW"/>
</dbReference>
<feature type="domain" description="HTH CENPB-type" evidence="3">
    <location>
        <begin position="1"/>
        <end position="35"/>
    </location>
</feature>
<name>A0A3E2GZN8_SCYLI</name>
<dbReference type="PROSITE" id="PS51253">
    <property type="entry name" value="HTH_CENPB"/>
    <property type="match status" value="1"/>
</dbReference>
<dbReference type="PANTHER" id="PTHR19303:SF74">
    <property type="entry name" value="POGO TRANSPOSABLE ELEMENT WITH KRAB DOMAIN"/>
    <property type="match status" value="1"/>
</dbReference>
<feature type="non-terminal residue" evidence="4">
    <location>
        <position position="591"/>
    </location>
</feature>
<evidence type="ECO:0000256" key="1">
    <source>
        <dbReference type="ARBA" id="ARBA00023125"/>
    </source>
</evidence>
<gene>
    <name evidence="4" type="ORF">B7463_g9746</name>
</gene>
<evidence type="ECO:0000313" key="5">
    <source>
        <dbReference type="Proteomes" id="UP000258309"/>
    </source>
</evidence>